<feature type="compositionally biased region" description="Polar residues" evidence="1">
    <location>
        <begin position="1"/>
        <end position="19"/>
    </location>
</feature>
<organism evidence="2 3">
    <name type="scientific">Lophiostoma macrostomum CBS 122681</name>
    <dbReference type="NCBI Taxonomy" id="1314788"/>
    <lineage>
        <taxon>Eukaryota</taxon>
        <taxon>Fungi</taxon>
        <taxon>Dikarya</taxon>
        <taxon>Ascomycota</taxon>
        <taxon>Pezizomycotina</taxon>
        <taxon>Dothideomycetes</taxon>
        <taxon>Pleosporomycetidae</taxon>
        <taxon>Pleosporales</taxon>
        <taxon>Lophiostomataceae</taxon>
        <taxon>Lophiostoma</taxon>
    </lineage>
</organism>
<keyword evidence="3" id="KW-1185">Reference proteome</keyword>
<evidence type="ECO:0000313" key="3">
    <source>
        <dbReference type="Proteomes" id="UP000799324"/>
    </source>
</evidence>
<dbReference type="OrthoDB" id="4851849at2759"/>
<protein>
    <submittedName>
        <fullName evidence="2">Uncharacterized protein</fullName>
    </submittedName>
</protein>
<dbReference type="Proteomes" id="UP000799324">
    <property type="component" value="Unassembled WGS sequence"/>
</dbReference>
<reference evidence="2" key="1">
    <citation type="journal article" date="2020" name="Stud. Mycol.">
        <title>101 Dothideomycetes genomes: a test case for predicting lifestyles and emergence of pathogens.</title>
        <authorList>
            <person name="Haridas S."/>
            <person name="Albert R."/>
            <person name="Binder M."/>
            <person name="Bloem J."/>
            <person name="Labutti K."/>
            <person name="Salamov A."/>
            <person name="Andreopoulos B."/>
            <person name="Baker S."/>
            <person name="Barry K."/>
            <person name="Bills G."/>
            <person name="Bluhm B."/>
            <person name="Cannon C."/>
            <person name="Castanera R."/>
            <person name="Culley D."/>
            <person name="Daum C."/>
            <person name="Ezra D."/>
            <person name="Gonzalez J."/>
            <person name="Henrissat B."/>
            <person name="Kuo A."/>
            <person name="Liang C."/>
            <person name="Lipzen A."/>
            <person name="Lutzoni F."/>
            <person name="Magnuson J."/>
            <person name="Mondo S."/>
            <person name="Nolan M."/>
            <person name="Ohm R."/>
            <person name="Pangilinan J."/>
            <person name="Park H.-J."/>
            <person name="Ramirez L."/>
            <person name="Alfaro M."/>
            <person name="Sun H."/>
            <person name="Tritt A."/>
            <person name="Yoshinaga Y."/>
            <person name="Zwiers L.-H."/>
            <person name="Turgeon B."/>
            <person name="Goodwin S."/>
            <person name="Spatafora J."/>
            <person name="Crous P."/>
            <person name="Grigoriev I."/>
        </authorList>
    </citation>
    <scope>NUCLEOTIDE SEQUENCE</scope>
    <source>
        <strain evidence="2">CBS 122681</strain>
    </source>
</reference>
<evidence type="ECO:0000313" key="2">
    <source>
        <dbReference type="EMBL" id="KAF2660159.1"/>
    </source>
</evidence>
<sequence length="285" mass="32469">MTTGPSASSTKSEGATSRSAAFLAPPRSPPVPRSGLKPATEDPVERLLQPAREWLEPSERHRTLRELEPSSKREALLLLAFLLEGQPPTADLDIYFDFGFVVCKTEDETMILAGLYKALLTKPGEKVDMFYQVWRALADNTLVELFDDNGYPTFRDEIPALERFLSASPGRRPTVWRLIQFIRQQENTDPSAWLQRDYGFQFCKQREEVERLKNIYSAILKKSSPGQLHRACIQGQLFQFGLSKGVVIDPRNKRLMQNTRGHPSLGYDDEETAKLYKGPFFRKSK</sequence>
<evidence type="ECO:0000256" key="1">
    <source>
        <dbReference type="SAM" id="MobiDB-lite"/>
    </source>
</evidence>
<dbReference type="AlphaFoldDB" id="A0A6A6TJE4"/>
<feature type="region of interest" description="Disordered" evidence="1">
    <location>
        <begin position="1"/>
        <end position="44"/>
    </location>
</feature>
<dbReference type="EMBL" id="MU004301">
    <property type="protein sequence ID" value="KAF2660159.1"/>
    <property type="molecule type" value="Genomic_DNA"/>
</dbReference>
<proteinExistence type="predicted"/>
<name>A0A6A6TJE4_9PLEO</name>
<accession>A0A6A6TJE4</accession>
<gene>
    <name evidence="2" type="ORF">K491DRAFT_589746</name>
</gene>